<dbReference type="AlphaFoldDB" id="W9HCN9"/>
<accession>W9HCN9</accession>
<organism evidence="1 2">
    <name type="scientific">Fusarium oxysporum NRRL 32931</name>
    <dbReference type="NCBI Taxonomy" id="660029"/>
    <lineage>
        <taxon>Eukaryota</taxon>
        <taxon>Fungi</taxon>
        <taxon>Dikarya</taxon>
        <taxon>Ascomycota</taxon>
        <taxon>Pezizomycotina</taxon>
        <taxon>Sordariomycetes</taxon>
        <taxon>Hypocreomycetidae</taxon>
        <taxon>Hypocreales</taxon>
        <taxon>Nectriaceae</taxon>
        <taxon>Fusarium</taxon>
        <taxon>Fusarium oxysporum species complex</taxon>
    </lineage>
</organism>
<gene>
    <name evidence="1" type="ORF">FOYG_16926</name>
</gene>
<evidence type="ECO:0000313" key="1">
    <source>
        <dbReference type="EMBL" id="EWY79987.1"/>
    </source>
</evidence>
<protein>
    <submittedName>
        <fullName evidence="1">Uncharacterized protein</fullName>
    </submittedName>
</protein>
<name>W9HCN9_FUSOX</name>
<dbReference type="Proteomes" id="UP000030753">
    <property type="component" value="Unassembled WGS sequence"/>
</dbReference>
<dbReference type="EMBL" id="JH717852">
    <property type="protein sequence ID" value="EWY79987.1"/>
    <property type="molecule type" value="Genomic_DNA"/>
</dbReference>
<reference evidence="1 2" key="1">
    <citation type="submission" date="2011-06" db="EMBL/GenBank/DDBJ databases">
        <title>The Genome Sequence of Fusarium oxysporum FOSC 3-a.</title>
        <authorList>
            <consortium name="The Broad Institute Genome Sequencing Platform"/>
            <person name="Ma L.-J."/>
            <person name="Gale L.R."/>
            <person name="Schwartz D.C."/>
            <person name="Zhou S."/>
            <person name="Corby-Kistler H."/>
            <person name="Young S.K."/>
            <person name="Zeng Q."/>
            <person name="Gargeya S."/>
            <person name="Fitzgerald M."/>
            <person name="Haas B."/>
            <person name="Abouelleil A."/>
            <person name="Alvarado L."/>
            <person name="Arachchi H.M."/>
            <person name="Berlin A."/>
            <person name="Brown A."/>
            <person name="Chapman S.B."/>
            <person name="Chen Z."/>
            <person name="Dunbar C."/>
            <person name="Freedman E."/>
            <person name="Gearin G."/>
            <person name="Gellesch M."/>
            <person name="Goldberg J."/>
            <person name="Griggs A."/>
            <person name="Gujja S."/>
            <person name="Heiman D."/>
            <person name="Howarth C."/>
            <person name="Larson L."/>
            <person name="Lui A."/>
            <person name="MacDonald P.J.P."/>
            <person name="Mehta T."/>
            <person name="Montmayeur A."/>
            <person name="Murphy C."/>
            <person name="Neiman D."/>
            <person name="Pearson M."/>
            <person name="Priest M."/>
            <person name="Roberts A."/>
            <person name="Saif S."/>
            <person name="Shea T."/>
            <person name="Shenoy N."/>
            <person name="Sisk P."/>
            <person name="Stolte C."/>
            <person name="Sykes S."/>
            <person name="Wortman J."/>
            <person name="Nusbaum C."/>
            <person name="Birren B."/>
        </authorList>
    </citation>
    <scope>NUCLEOTIDE SEQUENCE [LARGE SCALE GENOMIC DNA]</scope>
    <source>
        <strain evidence="2">FOSC 3-a</strain>
    </source>
</reference>
<dbReference type="HOGENOM" id="CLU_1686641_0_0_1"/>
<evidence type="ECO:0000313" key="2">
    <source>
        <dbReference type="Proteomes" id="UP000030753"/>
    </source>
</evidence>
<proteinExistence type="predicted"/>
<sequence>MTTSMINKSIKKSDCPFLGKCSITDILIESAQISSGKRNTCDVVPASSRRVSDSANSTGRAAMAVNTFALGQGAGAAFKKARWTALASHGAGNGVSSQLAVIDVSAVNRDFACVITAVWPRDQGGTEVALGAVQWVYNVTRDLLPLSSGAYGADLG</sequence>